<organism evidence="2 3">
    <name type="scientific">Roseibium porphyridii</name>
    <dbReference type="NCBI Taxonomy" id="2866279"/>
    <lineage>
        <taxon>Bacteria</taxon>
        <taxon>Pseudomonadati</taxon>
        <taxon>Pseudomonadota</taxon>
        <taxon>Alphaproteobacteria</taxon>
        <taxon>Hyphomicrobiales</taxon>
        <taxon>Stappiaceae</taxon>
        <taxon>Roseibium</taxon>
    </lineage>
</organism>
<evidence type="ECO:0000256" key="1">
    <source>
        <dbReference type="SAM" id="Phobius"/>
    </source>
</evidence>
<keyword evidence="1" id="KW-0812">Transmembrane</keyword>
<keyword evidence="1" id="KW-0472">Membrane</keyword>
<sequence>MPEFSLLEVIITAIVVAVILATFLLSDLLELYSDHRERRAPYDGFKGHSRPLRIFMTVVGILAFVGAVFMIFVGIFSA</sequence>
<dbReference type="EMBL" id="CP120863">
    <property type="protein sequence ID" value="WFE87462.1"/>
    <property type="molecule type" value="Genomic_DNA"/>
</dbReference>
<gene>
    <name evidence="2" type="ORF">K1718_14925</name>
</gene>
<keyword evidence="1" id="KW-1133">Transmembrane helix</keyword>
<evidence type="ECO:0000313" key="2">
    <source>
        <dbReference type="EMBL" id="WFE87462.1"/>
    </source>
</evidence>
<evidence type="ECO:0008006" key="4">
    <source>
        <dbReference type="Google" id="ProtNLM"/>
    </source>
</evidence>
<feature type="transmembrane region" description="Helical" evidence="1">
    <location>
        <begin position="54"/>
        <end position="76"/>
    </location>
</feature>
<protein>
    <recommendedName>
        <fullName evidence="4">Transmembrane protein</fullName>
    </recommendedName>
</protein>
<dbReference type="RefSeq" id="WP_265681861.1">
    <property type="nucleotide sequence ID" value="NZ_CP120863.1"/>
</dbReference>
<accession>A0ABY8EWX2</accession>
<reference evidence="2 3" key="1">
    <citation type="submission" date="2023-03" db="EMBL/GenBank/DDBJ databases">
        <title>Roseibium porphyridii sp. nov. and Roseibium rhodosorbium sp. nov. isolated from marine algae, Porphyridium cruentum and Rhodosorus marinus, respectively.</title>
        <authorList>
            <person name="Lee M.W."/>
            <person name="Choi B.J."/>
            <person name="Lee J.K."/>
            <person name="Choi D.G."/>
            <person name="Baek J.H."/>
            <person name="Bayburt H."/>
            <person name="Kim J.M."/>
            <person name="Han D.M."/>
            <person name="Kim K.H."/>
            <person name="Jeon C.O."/>
        </authorList>
    </citation>
    <scope>NUCLEOTIDE SEQUENCE [LARGE SCALE GENOMIC DNA]</scope>
    <source>
        <strain evidence="2 3">KMA01</strain>
    </source>
</reference>
<dbReference type="Proteomes" id="UP001209803">
    <property type="component" value="Chromosome"/>
</dbReference>
<feature type="transmembrane region" description="Helical" evidence="1">
    <location>
        <begin position="6"/>
        <end position="33"/>
    </location>
</feature>
<proteinExistence type="predicted"/>
<keyword evidence="3" id="KW-1185">Reference proteome</keyword>
<name>A0ABY8EWX2_9HYPH</name>
<evidence type="ECO:0000313" key="3">
    <source>
        <dbReference type="Proteomes" id="UP001209803"/>
    </source>
</evidence>